<comment type="caution">
    <text evidence="1">The sequence shown here is derived from an EMBL/GenBank/DDBJ whole genome shotgun (WGS) entry which is preliminary data.</text>
</comment>
<reference evidence="1" key="1">
    <citation type="submission" date="2022-10" db="EMBL/GenBank/DDBJ databases">
        <title>Culturing micro-colonial fungi from biological soil crusts in the Mojave desert and describing Neophaeococcomyces mojavensis, and introducing the new genera and species Taxawa tesnikishii.</title>
        <authorList>
            <person name="Kurbessoian T."/>
            <person name="Stajich J.E."/>
        </authorList>
    </citation>
    <scope>NUCLEOTIDE SEQUENCE</scope>
    <source>
        <strain evidence="1">JES_112</strain>
    </source>
</reference>
<gene>
    <name evidence="1" type="ORF">H2198_007326</name>
</gene>
<dbReference type="EMBL" id="JAPDRQ010000152">
    <property type="protein sequence ID" value="KAJ9653484.1"/>
    <property type="molecule type" value="Genomic_DNA"/>
</dbReference>
<protein>
    <submittedName>
        <fullName evidence="1">Uncharacterized protein</fullName>
    </submittedName>
</protein>
<name>A0ACC3A0S6_9EURO</name>
<organism evidence="1 2">
    <name type="scientific">Neophaeococcomyces mojaviensis</name>
    <dbReference type="NCBI Taxonomy" id="3383035"/>
    <lineage>
        <taxon>Eukaryota</taxon>
        <taxon>Fungi</taxon>
        <taxon>Dikarya</taxon>
        <taxon>Ascomycota</taxon>
        <taxon>Pezizomycotina</taxon>
        <taxon>Eurotiomycetes</taxon>
        <taxon>Chaetothyriomycetidae</taxon>
        <taxon>Chaetothyriales</taxon>
        <taxon>Chaetothyriales incertae sedis</taxon>
        <taxon>Neophaeococcomyces</taxon>
    </lineage>
</organism>
<evidence type="ECO:0000313" key="1">
    <source>
        <dbReference type="EMBL" id="KAJ9653484.1"/>
    </source>
</evidence>
<proteinExistence type="predicted"/>
<dbReference type="Proteomes" id="UP001172386">
    <property type="component" value="Unassembled WGS sequence"/>
</dbReference>
<keyword evidence="2" id="KW-1185">Reference proteome</keyword>
<evidence type="ECO:0000313" key="2">
    <source>
        <dbReference type="Proteomes" id="UP001172386"/>
    </source>
</evidence>
<sequence length="373" mass="41738">MVGEHVLVTGATGVVGRSAMQYYAERGYKVTAVSRRRPLNTYGASWTSLDLADVDACKKVLSSLTDVVQIVFAALHEEPNLVAGWLEQKQIDRNEAMLRNTVEAVAPTAVSLRNITILQGPKAYGVHVHPIRHGAREDRDEDRNIPNFYWAQEDYLKARQKGQNWSWNVLRPALVIGMSVGGAMNLYGAIGVYAAVLKERGEPLYFPGEGMAVADSTDADLIARACEWCLLEPKAMNQCYNLTNGETASLKEWWPLVAEVLGMTAGPEKPFSFTKDISSWSGEWDKCREKHSLKAPALEVFLGTSCQFSDFVFARGNRVPGQMSGIKIRRDGFMDMVYTDEMIRKWFKMYQDEQLLPPVKGSGNPRREAKLSY</sequence>
<accession>A0ACC3A0S6</accession>